<dbReference type="PANTHER" id="PTHR32196">
    <property type="entry name" value="ABC TRANSPORTER PERMEASE PROTEIN YPHD-RELATED-RELATED"/>
    <property type="match status" value="1"/>
</dbReference>
<evidence type="ECO:0000256" key="10">
    <source>
        <dbReference type="ARBA" id="ARBA00039381"/>
    </source>
</evidence>
<comment type="subcellular location">
    <subcellularLocation>
        <location evidence="1">Cell membrane</location>
        <topology evidence="1">Multi-pass membrane protein</topology>
    </subcellularLocation>
</comment>
<keyword evidence="8 11" id="KW-0472">Membrane</keyword>
<keyword evidence="6 11" id="KW-0812">Transmembrane</keyword>
<dbReference type="GO" id="GO:0022857">
    <property type="term" value="F:transmembrane transporter activity"/>
    <property type="evidence" value="ECO:0007669"/>
    <property type="project" value="InterPro"/>
</dbReference>
<dbReference type="Proteomes" id="UP000030960">
    <property type="component" value="Unassembled WGS sequence"/>
</dbReference>
<accession>A0A0B3RTM9</accession>
<comment type="subunit">
    <text evidence="2">The complex is composed of two ATP-binding proteins (LsrA), two transmembrane proteins (LsrC and LsrD) and a solute-binding protein (LsrB).</text>
</comment>
<sequence>MTDTATITTTPSRAIRFAQRNPAILYLVVLVGAFGLIAPEQFTIGSATTVVQLSIPLVSIAIGMTLCLVCGEVDLSVGGVAGLASTITALLVTAEWHWPLAVLAALAAGGAVGLVNGLFTALLIPSFPRFPSFLVTLATLSITLGIAQSLQPLQQSIAINDASFQVAFRFASTIPASPPFWYMVALVVVAHVLLSRARFGYAAYAVGTNPRAAELVGHSAVRIRASVMVISGLTAAFGGVMLAGFVQAGFGGIAQGVEIDAIAAAVIGGAALTGGRGSIIGTVWGVLILGVLNTGLLVLQVTTNWQLISKGGLVILALVIAEALHRRAVQSR</sequence>
<comment type="caution">
    <text evidence="12">The sequence shown here is derived from an EMBL/GenBank/DDBJ whole genome shotgun (WGS) entry which is preliminary data.</text>
</comment>
<feature type="transmembrane region" description="Helical" evidence="11">
    <location>
        <begin position="50"/>
        <end position="70"/>
    </location>
</feature>
<evidence type="ECO:0000256" key="4">
    <source>
        <dbReference type="ARBA" id="ARBA00022475"/>
    </source>
</evidence>
<dbReference type="PANTHER" id="PTHR32196:SF71">
    <property type="entry name" value="AUTOINDUCER 2 IMPORT SYSTEM PERMEASE PROTEIN LSRD"/>
    <property type="match status" value="1"/>
</dbReference>
<dbReference type="InterPro" id="IPR001851">
    <property type="entry name" value="ABC_transp_permease"/>
</dbReference>
<evidence type="ECO:0000313" key="12">
    <source>
        <dbReference type="EMBL" id="KHQ50123.1"/>
    </source>
</evidence>
<evidence type="ECO:0000256" key="5">
    <source>
        <dbReference type="ARBA" id="ARBA00022519"/>
    </source>
</evidence>
<evidence type="ECO:0000256" key="6">
    <source>
        <dbReference type="ARBA" id="ARBA00022692"/>
    </source>
</evidence>
<keyword evidence="7 11" id="KW-1133">Transmembrane helix</keyword>
<feature type="transmembrane region" description="Helical" evidence="11">
    <location>
        <begin position="77"/>
        <end position="94"/>
    </location>
</feature>
<proteinExistence type="predicted"/>
<evidence type="ECO:0000256" key="8">
    <source>
        <dbReference type="ARBA" id="ARBA00023136"/>
    </source>
</evidence>
<keyword evidence="3" id="KW-0813">Transport</keyword>
<feature type="transmembrane region" description="Helical" evidence="11">
    <location>
        <begin position="23"/>
        <end position="44"/>
    </location>
</feature>
<evidence type="ECO:0000256" key="9">
    <source>
        <dbReference type="ARBA" id="ARBA00025439"/>
    </source>
</evidence>
<evidence type="ECO:0000256" key="1">
    <source>
        <dbReference type="ARBA" id="ARBA00004651"/>
    </source>
</evidence>
<dbReference type="RefSeq" id="WP_052244883.1">
    <property type="nucleotide sequence ID" value="NZ_JSUQ01000031.1"/>
</dbReference>
<keyword evidence="13" id="KW-1185">Reference proteome</keyword>
<feature type="transmembrane region" description="Helical" evidence="11">
    <location>
        <begin position="180"/>
        <end position="204"/>
    </location>
</feature>
<evidence type="ECO:0000256" key="7">
    <source>
        <dbReference type="ARBA" id="ARBA00022989"/>
    </source>
</evidence>
<feature type="transmembrane region" description="Helical" evidence="11">
    <location>
        <begin position="100"/>
        <end position="123"/>
    </location>
</feature>
<reference evidence="12 13" key="1">
    <citation type="submission" date="2014-10" db="EMBL/GenBank/DDBJ databases">
        <title>Genome sequence of Ponticoccus sp. strain UMTAT08 isolated from clonal culture of toxic dinoflagellate Alexandrium tamiyavanichii.</title>
        <authorList>
            <person name="Gan H.Y."/>
            <person name="Muhd D.-D."/>
            <person name="Mohd Noor M.E."/>
            <person name="Yeong Y.S."/>
            <person name="Usup G."/>
        </authorList>
    </citation>
    <scope>NUCLEOTIDE SEQUENCE [LARGE SCALE GENOMIC DNA]</scope>
    <source>
        <strain evidence="12 13">UMTAT08</strain>
    </source>
</reference>
<feature type="transmembrane region" description="Helical" evidence="11">
    <location>
        <begin position="279"/>
        <end position="299"/>
    </location>
</feature>
<organism evidence="12 13">
    <name type="scientific">Mameliella alba</name>
    <dbReference type="NCBI Taxonomy" id="561184"/>
    <lineage>
        <taxon>Bacteria</taxon>
        <taxon>Pseudomonadati</taxon>
        <taxon>Pseudomonadota</taxon>
        <taxon>Alphaproteobacteria</taxon>
        <taxon>Rhodobacterales</taxon>
        <taxon>Roseobacteraceae</taxon>
        <taxon>Mameliella</taxon>
    </lineage>
</organism>
<dbReference type="EMBL" id="JSUQ01000031">
    <property type="protein sequence ID" value="KHQ50123.1"/>
    <property type="molecule type" value="Genomic_DNA"/>
</dbReference>
<dbReference type="OrthoDB" id="192433at2"/>
<keyword evidence="5" id="KW-0997">Cell inner membrane</keyword>
<gene>
    <name evidence="12" type="ORF">OA50_05354</name>
</gene>
<name>A0A0B3RTM9_9RHOB</name>
<dbReference type="CDD" id="cd06579">
    <property type="entry name" value="TM_PBP1_transp_AraH_like"/>
    <property type="match status" value="1"/>
</dbReference>
<evidence type="ECO:0000256" key="2">
    <source>
        <dbReference type="ARBA" id="ARBA00011262"/>
    </source>
</evidence>
<dbReference type="GO" id="GO:0005886">
    <property type="term" value="C:plasma membrane"/>
    <property type="evidence" value="ECO:0007669"/>
    <property type="project" value="UniProtKB-SubCell"/>
</dbReference>
<feature type="transmembrane region" description="Helical" evidence="11">
    <location>
        <begin position="130"/>
        <end position="150"/>
    </location>
</feature>
<dbReference type="Pfam" id="PF02653">
    <property type="entry name" value="BPD_transp_2"/>
    <property type="match status" value="1"/>
</dbReference>
<protein>
    <recommendedName>
        <fullName evidence="10">Autoinducer 2 import system permease protein LsrD</fullName>
    </recommendedName>
</protein>
<evidence type="ECO:0000256" key="11">
    <source>
        <dbReference type="SAM" id="Phobius"/>
    </source>
</evidence>
<evidence type="ECO:0000256" key="3">
    <source>
        <dbReference type="ARBA" id="ARBA00022448"/>
    </source>
</evidence>
<feature type="transmembrane region" description="Helical" evidence="11">
    <location>
        <begin position="225"/>
        <end position="246"/>
    </location>
</feature>
<dbReference type="AlphaFoldDB" id="A0A0B3RTM9"/>
<comment type="function">
    <text evidence="9">Part of the ABC transporter complex LsrABCD involved in autoinducer 2 (AI-2) import. Probably responsible for the translocation of the substrate across the membrane.</text>
</comment>
<evidence type="ECO:0000313" key="13">
    <source>
        <dbReference type="Proteomes" id="UP000030960"/>
    </source>
</evidence>
<keyword evidence="4" id="KW-1003">Cell membrane</keyword>